<keyword evidence="2 3" id="KW-0789">Thiol protease inhibitor</keyword>
<reference evidence="5" key="1">
    <citation type="journal article" date="2008" name="BMC Genomics">
        <title>A conifer genomics resource of 200,000 spruce (Picea spp.) ESTs and 6,464 high-quality, sequence-finished full-length cDNAs for Sitka spruce (Picea sitchensis).</title>
        <authorList>
            <person name="Ralph S.G."/>
            <person name="Chun H.J."/>
            <person name="Kolosova N."/>
            <person name="Cooper D."/>
            <person name="Oddy C."/>
            <person name="Ritland C.E."/>
            <person name="Kirkpatrick R."/>
            <person name="Moore R."/>
            <person name="Barber S."/>
            <person name="Holt R.A."/>
            <person name="Jones S.J."/>
            <person name="Marra M.A."/>
            <person name="Douglas C.J."/>
            <person name="Ritland K."/>
            <person name="Bohlmann J."/>
        </authorList>
    </citation>
    <scope>NUCLEOTIDE SEQUENCE</scope>
    <source>
        <tissue evidence="5">Green portion of the leader tissue</tissue>
    </source>
</reference>
<evidence type="ECO:0000256" key="2">
    <source>
        <dbReference type="ARBA" id="ARBA00022704"/>
    </source>
</evidence>
<name>A9NR47_PICSI</name>
<dbReference type="Gene3D" id="3.10.450.10">
    <property type="match status" value="1"/>
</dbReference>
<keyword evidence="1 3" id="KW-0646">Protease inhibitor</keyword>
<dbReference type="InterPro" id="IPR027214">
    <property type="entry name" value="Cystatin"/>
</dbReference>
<protein>
    <recommendedName>
        <fullName evidence="3">Cysteine proteinase inhibitor</fullName>
    </recommendedName>
</protein>
<feature type="domain" description="Cystatin" evidence="4">
    <location>
        <begin position="33"/>
        <end position="123"/>
    </location>
</feature>
<dbReference type="SUPFAM" id="SSF54403">
    <property type="entry name" value="Cystatin/monellin"/>
    <property type="match status" value="1"/>
</dbReference>
<evidence type="ECO:0000256" key="1">
    <source>
        <dbReference type="ARBA" id="ARBA00022690"/>
    </source>
</evidence>
<dbReference type="AlphaFoldDB" id="A9NR47"/>
<dbReference type="PROSITE" id="PS00287">
    <property type="entry name" value="CYSTATIN"/>
    <property type="match status" value="1"/>
</dbReference>
<dbReference type="SMART" id="SM00043">
    <property type="entry name" value="CY"/>
    <property type="match status" value="1"/>
</dbReference>
<dbReference type="EMBL" id="EF083773">
    <property type="protein sequence ID" value="ABK23108.1"/>
    <property type="molecule type" value="mRNA"/>
</dbReference>
<dbReference type="GO" id="GO:0004869">
    <property type="term" value="F:cysteine-type endopeptidase inhibitor activity"/>
    <property type="evidence" value="ECO:0007669"/>
    <property type="project" value="UniProtKB-KW"/>
</dbReference>
<dbReference type="PANTHER" id="PTHR11413">
    <property type="entry name" value="CYSTATIN FAMILY MEMBER"/>
    <property type="match status" value="1"/>
</dbReference>
<evidence type="ECO:0000259" key="4">
    <source>
        <dbReference type="SMART" id="SM00043"/>
    </source>
</evidence>
<accession>A9NR47</accession>
<sequence length="128" mass="15000">MSLKMARYYSSRRMMELLILLLGFLCILSDASTRIGGIRDIPGFEHKKEIQDLGRFAVNEYNVQQNARILFSRVLKAQEQVVSGLLYYLRVETMDGGKTKLYAAKIWVKPWEKFRQLQEFKPVQTLHQ</sequence>
<dbReference type="Pfam" id="PF16845">
    <property type="entry name" value="SQAPI"/>
    <property type="match status" value="1"/>
</dbReference>
<feature type="chain" id="PRO_5005396237" description="Cysteine proteinase inhibitor" evidence="3">
    <location>
        <begin position="32"/>
        <end position="128"/>
    </location>
</feature>
<feature type="signal peptide" evidence="3">
    <location>
        <begin position="1"/>
        <end position="31"/>
    </location>
</feature>
<dbReference type="PANTHER" id="PTHR11413:SF103">
    <property type="entry name" value="CYSTEINE PROTEINASE INHIBITOR 12"/>
    <property type="match status" value="1"/>
</dbReference>
<proteinExistence type="evidence at transcript level"/>
<dbReference type="CDD" id="cd00042">
    <property type="entry name" value="CY"/>
    <property type="match status" value="1"/>
</dbReference>
<comment type="similarity">
    <text evidence="3">Belongs to the cystatin family. Phytocystatin subfamily.</text>
</comment>
<keyword evidence="3" id="KW-0732">Signal</keyword>
<evidence type="ECO:0000256" key="3">
    <source>
        <dbReference type="RuleBase" id="RU362130"/>
    </source>
</evidence>
<evidence type="ECO:0000313" key="5">
    <source>
        <dbReference type="EMBL" id="ABK23108.1"/>
    </source>
</evidence>
<dbReference type="InterPro" id="IPR018073">
    <property type="entry name" value="Prot_inh_cystat_CS"/>
</dbReference>
<dbReference type="InterPro" id="IPR000010">
    <property type="entry name" value="Cystatin_dom"/>
</dbReference>
<dbReference type="OMA" id="YEAKIWI"/>
<dbReference type="InterPro" id="IPR046350">
    <property type="entry name" value="Cystatin_sf"/>
</dbReference>
<organism evidence="5">
    <name type="scientific">Picea sitchensis</name>
    <name type="common">Sitka spruce</name>
    <name type="synonym">Pinus sitchensis</name>
    <dbReference type="NCBI Taxonomy" id="3332"/>
    <lineage>
        <taxon>Eukaryota</taxon>
        <taxon>Viridiplantae</taxon>
        <taxon>Streptophyta</taxon>
        <taxon>Embryophyta</taxon>
        <taxon>Tracheophyta</taxon>
        <taxon>Spermatophyta</taxon>
        <taxon>Pinopsida</taxon>
        <taxon>Pinidae</taxon>
        <taxon>Conifers I</taxon>
        <taxon>Pinales</taxon>
        <taxon>Pinaceae</taxon>
        <taxon>Picea</taxon>
    </lineage>
</organism>